<comment type="function">
    <text evidence="4 5">Required for flagellar hook formation. May act as a scaffolding protein.</text>
</comment>
<evidence type="ECO:0000256" key="2">
    <source>
        <dbReference type="ARBA" id="ARBA00016013"/>
    </source>
</evidence>
<dbReference type="NCBIfam" id="NF009453">
    <property type="entry name" value="PRK12813.1"/>
    <property type="match status" value="1"/>
</dbReference>
<sequence length="217" mass="22542">MEIAQSTSTIAVNNTQAPAESQSAVSSDFETFLRMLTAQMNNQDPLNPVESTDFATQLATFSGVEQAVLTNDLLRGLSLQLGVSGLAAWVGKEVRAPAPVYFDGAPVTLHPNPAATSTAGEIVVRDAGGAVVQRLASPATTDPVQWDGVGSNGDRLPNGVYSFAFVSLRDGQTLGENPVETYSTVKEVQSTGGQTSLVMDGGIVILSGDVTALRNAS</sequence>
<dbReference type="Proteomes" id="UP000195273">
    <property type="component" value="Chromosome"/>
</dbReference>
<comment type="similarity">
    <text evidence="1 5">Belongs to the FlgD family.</text>
</comment>
<dbReference type="Pfam" id="PF13860">
    <property type="entry name" value="FlgD_ig"/>
    <property type="match status" value="1"/>
</dbReference>
<dbReference type="InterPro" id="IPR005648">
    <property type="entry name" value="FlgD"/>
</dbReference>
<dbReference type="Pfam" id="PF03963">
    <property type="entry name" value="FlgD"/>
    <property type="match status" value="1"/>
</dbReference>
<evidence type="ECO:0000259" key="6">
    <source>
        <dbReference type="Pfam" id="PF13860"/>
    </source>
</evidence>
<evidence type="ECO:0000313" key="7">
    <source>
        <dbReference type="EMBL" id="ARU02596.1"/>
    </source>
</evidence>
<reference evidence="7 8" key="1">
    <citation type="submission" date="2017-05" db="EMBL/GenBank/DDBJ databases">
        <title>Genome Sequence of Loktanella vestfoldensis Strain SMR4r Isolated from a Culture of the Diatom Skeletonema marinoi.</title>
        <authorList>
            <person name="Topel M."/>
            <person name="Pinder M.I.M."/>
            <person name="Johansson O.N."/>
            <person name="Kourtchenko O."/>
            <person name="Godhe A."/>
            <person name="Clarke A.K."/>
        </authorList>
    </citation>
    <scope>NUCLEOTIDE SEQUENCE [LARGE SCALE GENOMIC DNA]</scope>
    <source>
        <strain evidence="7 8">SMR4r</strain>
    </source>
</reference>
<keyword evidence="8" id="KW-1185">Reference proteome</keyword>
<evidence type="ECO:0000256" key="1">
    <source>
        <dbReference type="ARBA" id="ARBA00010577"/>
    </source>
</evidence>
<evidence type="ECO:0000256" key="4">
    <source>
        <dbReference type="ARBA" id="ARBA00024746"/>
    </source>
</evidence>
<dbReference type="EMBL" id="CP021431">
    <property type="protein sequence ID" value="ARU02596.1"/>
    <property type="molecule type" value="Genomic_DNA"/>
</dbReference>
<dbReference type="KEGG" id="lvs:LOKVESSMR4R_03323"/>
<dbReference type="Gene3D" id="2.30.30.910">
    <property type="match status" value="1"/>
</dbReference>
<dbReference type="GO" id="GO:0044781">
    <property type="term" value="P:bacterial-type flagellum organization"/>
    <property type="evidence" value="ECO:0007669"/>
    <property type="project" value="UniProtKB-UniRule"/>
</dbReference>
<proteinExistence type="inferred from homology"/>
<evidence type="ECO:0000313" key="8">
    <source>
        <dbReference type="Proteomes" id="UP000195273"/>
    </source>
</evidence>
<name>A0A1Y0EG25_9RHOB</name>
<accession>A0A1Y0EG25</accession>
<protein>
    <recommendedName>
        <fullName evidence="2 5">Basal-body rod modification protein FlgD</fullName>
    </recommendedName>
</protein>
<organism evidence="7 8">
    <name type="scientific">Yoonia vestfoldensis</name>
    <dbReference type="NCBI Taxonomy" id="245188"/>
    <lineage>
        <taxon>Bacteria</taxon>
        <taxon>Pseudomonadati</taxon>
        <taxon>Pseudomonadota</taxon>
        <taxon>Alphaproteobacteria</taxon>
        <taxon>Rhodobacterales</taxon>
        <taxon>Paracoccaceae</taxon>
        <taxon>Yoonia</taxon>
    </lineage>
</organism>
<dbReference type="AlphaFoldDB" id="A0A1Y0EG25"/>
<evidence type="ECO:0000256" key="5">
    <source>
        <dbReference type="RuleBase" id="RU362076"/>
    </source>
</evidence>
<feature type="domain" description="FlgD/Vpr Ig-like" evidence="6">
    <location>
        <begin position="103"/>
        <end position="166"/>
    </location>
</feature>
<gene>
    <name evidence="7" type="primary">flgD</name>
    <name evidence="7" type="ORF">LOKVESSMR4R_03323</name>
</gene>
<dbReference type="InterPro" id="IPR025965">
    <property type="entry name" value="FlgD/Vpr_Ig-like"/>
</dbReference>
<dbReference type="Gene3D" id="2.60.40.4070">
    <property type="match status" value="1"/>
</dbReference>
<evidence type="ECO:0000256" key="3">
    <source>
        <dbReference type="ARBA" id="ARBA00022795"/>
    </source>
</evidence>
<keyword evidence="3 5" id="KW-1005">Bacterial flagellum biogenesis</keyword>